<dbReference type="NCBIfam" id="TIGR01136">
    <property type="entry name" value="cysKM"/>
    <property type="match status" value="1"/>
</dbReference>
<proteinExistence type="inferred from homology"/>
<dbReference type="PANTHER" id="PTHR10314">
    <property type="entry name" value="CYSTATHIONINE BETA-SYNTHASE"/>
    <property type="match status" value="1"/>
</dbReference>
<reference evidence="11 12" key="1">
    <citation type="submission" date="2024-02" db="EMBL/GenBank/DDBJ databases">
        <title>Deinococcus xinjiangensis NBRC 107630.</title>
        <authorList>
            <person name="Ichikawa N."/>
            <person name="Katano-Makiyama Y."/>
            <person name="Hidaka K."/>
        </authorList>
    </citation>
    <scope>NUCLEOTIDE SEQUENCE [LARGE SCALE GENOMIC DNA]</scope>
    <source>
        <strain evidence="11 12">NBRC 107630</strain>
    </source>
</reference>
<evidence type="ECO:0000256" key="5">
    <source>
        <dbReference type="ARBA" id="ARBA00022679"/>
    </source>
</evidence>
<comment type="caution">
    <text evidence="11">The sequence shown here is derived from an EMBL/GenBank/DDBJ whole genome shotgun (WGS) entry which is preliminary data.</text>
</comment>
<comment type="similarity">
    <text evidence="2 9">Belongs to the cysteine synthase/cystathionine beta-synthase family.</text>
</comment>
<dbReference type="EMBL" id="BAABRN010000011">
    <property type="protein sequence ID" value="GAA5501598.1"/>
    <property type="molecule type" value="Genomic_DNA"/>
</dbReference>
<evidence type="ECO:0000256" key="7">
    <source>
        <dbReference type="ARBA" id="ARBA00023192"/>
    </source>
</evidence>
<organism evidence="11 12">
    <name type="scientific">Deinococcus xinjiangensis</name>
    <dbReference type="NCBI Taxonomy" id="457454"/>
    <lineage>
        <taxon>Bacteria</taxon>
        <taxon>Thermotogati</taxon>
        <taxon>Deinococcota</taxon>
        <taxon>Deinococci</taxon>
        <taxon>Deinococcales</taxon>
        <taxon>Deinococcaceae</taxon>
        <taxon>Deinococcus</taxon>
    </lineage>
</organism>
<name>A0ABP9V8K1_9DEIO</name>
<keyword evidence="4 9" id="KW-0028">Amino-acid biosynthesis</keyword>
<keyword evidence="6 9" id="KW-0663">Pyridoxal phosphate</keyword>
<accession>A0ABP9V8K1</accession>
<dbReference type="Pfam" id="PF00291">
    <property type="entry name" value="PALP"/>
    <property type="match status" value="1"/>
</dbReference>
<dbReference type="InterPro" id="IPR001216">
    <property type="entry name" value="P-phosphate_BS"/>
</dbReference>
<evidence type="ECO:0000256" key="1">
    <source>
        <dbReference type="ARBA" id="ARBA00001933"/>
    </source>
</evidence>
<keyword evidence="7 9" id="KW-0198">Cysteine biosynthesis</keyword>
<comment type="cofactor">
    <cofactor evidence="1 9">
        <name>pyridoxal 5'-phosphate</name>
        <dbReference type="ChEBI" id="CHEBI:597326"/>
    </cofactor>
</comment>
<evidence type="ECO:0000256" key="2">
    <source>
        <dbReference type="ARBA" id="ARBA00007103"/>
    </source>
</evidence>
<dbReference type="SUPFAM" id="SSF53686">
    <property type="entry name" value="Tryptophan synthase beta subunit-like PLP-dependent enzymes"/>
    <property type="match status" value="1"/>
</dbReference>
<evidence type="ECO:0000256" key="6">
    <source>
        <dbReference type="ARBA" id="ARBA00022898"/>
    </source>
</evidence>
<dbReference type="PROSITE" id="PS00901">
    <property type="entry name" value="CYS_SYNTHASE"/>
    <property type="match status" value="1"/>
</dbReference>
<protein>
    <recommendedName>
        <fullName evidence="3 9">Cysteine synthase</fullName>
        <ecNumber evidence="3 9">2.5.1.47</ecNumber>
    </recommendedName>
</protein>
<evidence type="ECO:0000256" key="9">
    <source>
        <dbReference type="RuleBase" id="RU003985"/>
    </source>
</evidence>
<dbReference type="NCBIfam" id="TIGR01139">
    <property type="entry name" value="cysK"/>
    <property type="match status" value="1"/>
</dbReference>
<dbReference type="EC" id="2.5.1.47" evidence="3 9"/>
<evidence type="ECO:0000313" key="12">
    <source>
        <dbReference type="Proteomes" id="UP001458946"/>
    </source>
</evidence>
<feature type="domain" description="Tryptophan synthase beta chain-like PALP" evidence="10">
    <location>
        <begin position="12"/>
        <end position="296"/>
    </location>
</feature>
<gene>
    <name evidence="11" type="primary">cysK</name>
    <name evidence="11" type="ORF">Dxin01_01334</name>
</gene>
<dbReference type="Gene3D" id="3.40.50.1100">
    <property type="match status" value="2"/>
</dbReference>
<keyword evidence="12" id="KW-1185">Reference proteome</keyword>
<comment type="catalytic activity">
    <reaction evidence="8 9">
        <text>O-acetyl-L-serine + hydrogen sulfide = L-cysteine + acetate</text>
        <dbReference type="Rhea" id="RHEA:14829"/>
        <dbReference type="ChEBI" id="CHEBI:29919"/>
        <dbReference type="ChEBI" id="CHEBI:30089"/>
        <dbReference type="ChEBI" id="CHEBI:35235"/>
        <dbReference type="ChEBI" id="CHEBI:58340"/>
        <dbReference type="EC" id="2.5.1.47"/>
    </reaction>
</comment>
<evidence type="ECO:0000256" key="3">
    <source>
        <dbReference type="ARBA" id="ARBA00012681"/>
    </source>
</evidence>
<dbReference type="InterPro" id="IPR005859">
    <property type="entry name" value="CysK"/>
</dbReference>
<evidence type="ECO:0000256" key="8">
    <source>
        <dbReference type="ARBA" id="ARBA00047931"/>
    </source>
</evidence>
<dbReference type="InterPro" id="IPR036052">
    <property type="entry name" value="TrpB-like_PALP_sf"/>
</dbReference>
<dbReference type="InterPro" id="IPR005856">
    <property type="entry name" value="Cys_synth"/>
</dbReference>
<dbReference type="InterPro" id="IPR001926">
    <property type="entry name" value="TrpB-like_PALP"/>
</dbReference>
<keyword evidence="5 9" id="KW-0808">Transferase</keyword>
<dbReference type="Proteomes" id="UP001458946">
    <property type="component" value="Unassembled WGS sequence"/>
</dbReference>
<evidence type="ECO:0000313" key="11">
    <source>
        <dbReference type="EMBL" id="GAA5501598.1"/>
    </source>
</evidence>
<sequence>MRLLRSNTPMIESLIGHTPLVQLRRIVTPDMADVFVKLEGQNPGGSIKDRTALGLIEDAEQSGRLKAGGTIVEPTSGNTGIGLAQVAAAKGYKLILTMPASMSEERKRTLKAYGAELILTDPERRMKAAIEEAEKIVQERGAVMMGQFTNPANPAVHERTTGPELWEQMGGQIDAFVYGSGTGGTISGVGRYLKRQNPAVKVYAVEPARSNVLGGGEMGTHGFQGMGPGFIPDNLDRSVIDQVIEVWEEDAYPLARKLAQEEGIFVGMSSGAMVWAALEVARQLGSGQRVATIACDTGARYLTTSLFSEETGTPKGYKPYSREKESV</sequence>
<dbReference type="CDD" id="cd01561">
    <property type="entry name" value="CBS_like"/>
    <property type="match status" value="1"/>
</dbReference>
<dbReference type="InterPro" id="IPR050214">
    <property type="entry name" value="Cys_Synth/Cystath_Beta-Synth"/>
</dbReference>
<evidence type="ECO:0000256" key="4">
    <source>
        <dbReference type="ARBA" id="ARBA00022605"/>
    </source>
</evidence>
<evidence type="ECO:0000259" key="10">
    <source>
        <dbReference type="Pfam" id="PF00291"/>
    </source>
</evidence>